<comment type="caution">
    <text evidence="1">The sequence shown here is derived from an EMBL/GenBank/DDBJ whole genome shotgun (WGS) entry which is preliminary data.</text>
</comment>
<keyword evidence="2" id="KW-1185">Reference proteome</keyword>
<gene>
    <name evidence="1" type="ORF">VNI00_005334</name>
</gene>
<dbReference type="Proteomes" id="UP001383192">
    <property type="component" value="Unassembled WGS sequence"/>
</dbReference>
<evidence type="ECO:0000313" key="1">
    <source>
        <dbReference type="EMBL" id="KAK7049904.1"/>
    </source>
</evidence>
<accession>A0AAW0DF51</accession>
<evidence type="ECO:0000313" key="2">
    <source>
        <dbReference type="Proteomes" id="UP001383192"/>
    </source>
</evidence>
<dbReference type="EMBL" id="JAYKXP010000015">
    <property type="protein sequence ID" value="KAK7049904.1"/>
    <property type="molecule type" value="Genomic_DNA"/>
</dbReference>
<sequence length="523" mass="58885">MIPLQRLLELKTLSKTTNIDLTHYYKSAFGLSKIYDIFFPKASEQALFRQELAEGGSLVSTLALVQLLARQPVRPAELFVYTPAHRVLKMGKIFLDSKYNFQPLPEKRTSTWVISAQPPTFEDAVYTEHSKWYPNTGDLDEYCDDSTMSGVFRFKKDGNRVCIVGTRTEPTEIILTFHSTLFMNVATAEQIISLYPKTSFVDKQALILKELSPATQAILQTFENAGWTTLAVISGEQALHPDDELSLQTRWVGDSHTWIVAGSGSPKLAGDSYQPLEAISWHISCADLDHASVTFQQLEHSTLSRSYPVTWEAERAAWSHPCFFRTQPIQMLGNITVTVEDDTDDSSDTSDSSVSTTSSLIEGIDAEMKQHEYTVTNNVCEHRTVNSSEDMEPALMEFLKKYYLLAYQTYKTNRNLKKIRADLLNLKSTYGQISNHIQYPTGYAMCLIMQHIENVRRSEQCDAVKFQLGFTLTTATNTIVTTCTIIVPEDKVDVVEEELNGSIDWTDDQLLDAGVIVRVEGNA</sequence>
<reference evidence="1 2" key="1">
    <citation type="submission" date="2024-01" db="EMBL/GenBank/DDBJ databases">
        <title>A draft genome for a cacao thread blight-causing isolate of Paramarasmius palmivorus.</title>
        <authorList>
            <person name="Baruah I.K."/>
            <person name="Bukari Y."/>
            <person name="Amoako-Attah I."/>
            <person name="Meinhardt L.W."/>
            <person name="Bailey B.A."/>
            <person name="Cohen S.P."/>
        </authorList>
    </citation>
    <scope>NUCLEOTIDE SEQUENCE [LARGE SCALE GENOMIC DNA]</scope>
    <source>
        <strain evidence="1 2">GH-12</strain>
    </source>
</reference>
<name>A0AAW0DF51_9AGAR</name>
<proteinExistence type="predicted"/>
<dbReference type="AlphaFoldDB" id="A0AAW0DF51"/>
<organism evidence="1 2">
    <name type="scientific">Paramarasmius palmivorus</name>
    <dbReference type="NCBI Taxonomy" id="297713"/>
    <lineage>
        <taxon>Eukaryota</taxon>
        <taxon>Fungi</taxon>
        <taxon>Dikarya</taxon>
        <taxon>Basidiomycota</taxon>
        <taxon>Agaricomycotina</taxon>
        <taxon>Agaricomycetes</taxon>
        <taxon>Agaricomycetidae</taxon>
        <taxon>Agaricales</taxon>
        <taxon>Marasmiineae</taxon>
        <taxon>Marasmiaceae</taxon>
        <taxon>Paramarasmius</taxon>
    </lineage>
</organism>
<protein>
    <submittedName>
        <fullName evidence="1">Uncharacterized protein</fullName>
    </submittedName>
</protein>